<dbReference type="AlphaFoldDB" id="A0A2Z7AD29"/>
<organism evidence="2 3">
    <name type="scientific">Dorcoceras hygrometricum</name>
    <dbReference type="NCBI Taxonomy" id="472368"/>
    <lineage>
        <taxon>Eukaryota</taxon>
        <taxon>Viridiplantae</taxon>
        <taxon>Streptophyta</taxon>
        <taxon>Embryophyta</taxon>
        <taxon>Tracheophyta</taxon>
        <taxon>Spermatophyta</taxon>
        <taxon>Magnoliopsida</taxon>
        <taxon>eudicotyledons</taxon>
        <taxon>Gunneridae</taxon>
        <taxon>Pentapetalae</taxon>
        <taxon>asterids</taxon>
        <taxon>lamiids</taxon>
        <taxon>Lamiales</taxon>
        <taxon>Gesneriaceae</taxon>
        <taxon>Didymocarpoideae</taxon>
        <taxon>Trichosporeae</taxon>
        <taxon>Loxocarpinae</taxon>
        <taxon>Dorcoceras</taxon>
    </lineage>
</organism>
<keyword evidence="1" id="KW-0812">Transmembrane</keyword>
<sequence>MTRSRIKDQLARFQLFHEPCRSILKPRTGLVRTVLQDCAPLSWFLQNDVASLPVQDIQLRINFSTNLLGLTDVVRKAVGEGGGLWARSIAVNSSYNGGINQNDTPKALGSSLPAFLVPIFTELVLSSSWLLHRAVLFLSFLLLSCFELACLSYSAGRFFELISQLVFSPAGFFIYCSRILLPVISIQLLRFLIRFSPLIWFTSSALFFLSRAIVCLLVHLVHSDTSSKLSASTPFFHWLSCNPAPVSM</sequence>
<name>A0A2Z7AD29_9LAMI</name>
<keyword evidence="1" id="KW-0472">Membrane</keyword>
<feature type="transmembrane region" description="Helical" evidence="1">
    <location>
        <begin position="198"/>
        <end position="221"/>
    </location>
</feature>
<keyword evidence="3" id="KW-1185">Reference proteome</keyword>
<reference evidence="2 3" key="1">
    <citation type="journal article" date="2015" name="Proc. Natl. Acad. Sci. U.S.A.">
        <title>The resurrection genome of Boea hygrometrica: A blueprint for survival of dehydration.</title>
        <authorList>
            <person name="Xiao L."/>
            <person name="Yang G."/>
            <person name="Zhang L."/>
            <person name="Yang X."/>
            <person name="Zhao S."/>
            <person name="Ji Z."/>
            <person name="Zhou Q."/>
            <person name="Hu M."/>
            <person name="Wang Y."/>
            <person name="Chen M."/>
            <person name="Xu Y."/>
            <person name="Jin H."/>
            <person name="Xiao X."/>
            <person name="Hu G."/>
            <person name="Bao F."/>
            <person name="Hu Y."/>
            <person name="Wan P."/>
            <person name="Li L."/>
            <person name="Deng X."/>
            <person name="Kuang T."/>
            <person name="Xiang C."/>
            <person name="Zhu J.K."/>
            <person name="Oliver M.J."/>
            <person name="He Y."/>
        </authorList>
    </citation>
    <scope>NUCLEOTIDE SEQUENCE [LARGE SCALE GENOMIC DNA]</scope>
    <source>
        <strain evidence="3">cv. XS01</strain>
    </source>
</reference>
<gene>
    <name evidence="2" type="ORF">F511_35180</name>
</gene>
<proteinExistence type="predicted"/>
<evidence type="ECO:0000256" key="1">
    <source>
        <dbReference type="SAM" id="Phobius"/>
    </source>
</evidence>
<evidence type="ECO:0000313" key="3">
    <source>
        <dbReference type="Proteomes" id="UP000250235"/>
    </source>
</evidence>
<dbReference type="EMBL" id="KV016743">
    <property type="protein sequence ID" value="KZV19245.1"/>
    <property type="molecule type" value="Genomic_DNA"/>
</dbReference>
<feature type="transmembrane region" description="Helical" evidence="1">
    <location>
        <begin position="135"/>
        <end position="155"/>
    </location>
</feature>
<dbReference type="Proteomes" id="UP000250235">
    <property type="component" value="Unassembled WGS sequence"/>
</dbReference>
<protein>
    <submittedName>
        <fullName evidence="2">Maturase</fullName>
    </submittedName>
</protein>
<evidence type="ECO:0000313" key="2">
    <source>
        <dbReference type="EMBL" id="KZV19245.1"/>
    </source>
</evidence>
<accession>A0A2Z7AD29</accession>
<keyword evidence="1" id="KW-1133">Transmembrane helix</keyword>
<feature type="transmembrane region" description="Helical" evidence="1">
    <location>
        <begin position="161"/>
        <end position="186"/>
    </location>
</feature>